<reference evidence="2" key="1">
    <citation type="submission" date="2021-06" db="EMBL/GenBank/DDBJ databases">
        <title>Complete genome sequence of Nocardioides sp. G188.</title>
        <authorList>
            <person name="Im W.-T."/>
        </authorList>
    </citation>
    <scope>NUCLEOTIDE SEQUENCE</scope>
    <source>
        <strain evidence="2">G188</strain>
    </source>
</reference>
<sequence>MVALAEAGDPVAAGILDDAARLWTDLVSGAAAPHDEKRVAVVGGLAAVPALADRFAAALPDHLLLQAAAGTPLDGAVLLAARTDLPHEAFVRRTTSADRDATAPAAGPRTDDVDVLATEQVRDDLRDLHRRSPAELVDVLLEAEGTVPAALAGAGRALADAVAAAGRALRDGGRLLYVGAGTPGRLAALDAAECPPTFGTAPDRVVAVLAGGRDADRRAVEGAEDDAGAGARDLLGLEPGPDDVVVAISASGRTPYVLAALDAARAAGATTVAVVNNAGSPAAERADVAVELLTGAEVLAGSTRLKAGTSQKVALNTISTGAMVVAGRTYGAWMVDVTTSNEKLRRRARRILREATGCTDAEALAALEHAGWSTRAALAALLGEVDG</sequence>
<accession>A0A975T107</accession>
<feature type="domain" description="SIS" evidence="1">
    <location>
        <begin position="165"/>
        <end position="328"/>
    </location>
</feature>
<protein>
    <submittedName>
        <fullName evidence="2">N-acetylmuramic acid 6-phosphate etherase</fullName>
        <ecNumber evidence="2">4.2.1.126</ecNumber>
    </submittedName>
</protein>
<keyword evidence="3" id="KW-1185">Reference proteome</keyword>
<dbReference type="PROSITE" id="PS01272">
    <property type="entry name" value="GCKR"/>
    <property type="match status" value="1"/>
</dbReference>
<dbReference type="GO" id="GO:0004857">
    <property type="term" value="F:enzyme inhibitor activity"/>
    <property type="evidence" value="ECO:0007669"/>
    <property type="project" value="TreeGrafter"/>
</dbReference>
<dbReference type="PANTHER" id="PTHR10088">
    <property type="entry name" value="GLUCOKINASE REGULATORY PROTEIN"/>
    <property type="match status" value="1"/>
</dbReference>
<dbReference type="GO" id="GO:0005829">
    <property type="term" value="C:cytosol"/>
    <property type="evidence" value="ECO:0007669"/>
    <property type="project" value="TreeGrafter"/>
</dbReference>
<dbReference type="PROSITE" id="PS51464">
    <property type="entry name" value="SIS"/>
    <property type="match status" value="1"/>
</dbReference>
<dbReference type="GO" id="GO:0030246">
    <property type="term" value="F:carbohydrate binding"/>
    <property type="evidence" value="ECO:0007669"/>
    <property type="project" value="TreeGrafter"/>
</dbReference>
<evidence type="ECO:0000313" key="2">
    <source>
        <dbReference type="EMBL" id="QWZ09432.1"/>
    </source>
</evidence>
<dbReference type="GO" id="GO:0019899">
    <property type="term" value="F:enzyme binding"/>
    <property type="evidence" value="ECO:0007669"/>
    <property type="project" value="TreeGrafter"/>
</dbReference>
<evidence type="ECO:0000313" key="3">
    <source>
        <dbReference type="Proteomes" id="UP000683575"/>
    </source>
</evidence>
<dbReference type="InterPro" id="IPR005486">
    <property type="entry name" value="Glucokinase_regulatory_CS"/>
</dbReference>
<dbReference type="GO" id="GO:0016829">
    <property type="term" value="F:lyase activity"/>
    <property type="evidence" value="ECO:0007669"/>
    <property type="project" value="UniProtKB-KW"/>
</dbReference>
<dbReference type="Proteomes" id="UP000683575">
    <property type="component" value="Chromosome"/>
</dbReference>
<dbReference type="KEGG" id="nps:KRR39_06605"/>
<dbReference type="NCBIfam" id="NF009222">
    <property type="entry name" value="PRK12570.1"/>
    <property type="match status" value="1"/>
</dbReference>
<gene>
    <name evidence="2" type="ORF">KRR39_06605</name>
</gene>
<evidence type="ECO:0000259" key="1">
    <source>
        <dbReference type="PROSITE" id="PS51464"/>
    </source>
</evidence>
<dbReference type="RefSeq" id="WP_216941278.1">
    <property type="nucleotide sequence ID" value="NZ_CP077062.1"/>
</dbReference>
<dbReference type="InterPro" id="IPR040190">
    <property type="entry name" value="MURQ/GCKR"/>
</dbReference>
<dbReference type="GO" id="GO:0042593">
    <property type="term" value="P:glucose homeostasis"/>
    <property type="evidence" value="ECO:0007669"/>
    <property type="project" value="TreeGrafter"/>
</dbReference>
<dbReference type="EMBL" id="CP077062">
    <property type="protein sequence ID" value="QWZ09432.1"/>
    <property type="molecule type" value="Genomic_DNA"/>
</dbReference>
<dbReference type="GO" id="GO:0070095">
    <property type="term" value="F:fructose-6-phosphate binding"/>
    <property type="evidence" value="ECO:0007669"/>
    <property type="project" value="TreeGrafter"/>
</dbReference>
<keyword evidence="2" id="KW-0456">Lyase</keyword>
<name>A0A975T107_9ACTN</name>
<dbReference type="PANTHER" id="PTHR10088:SF4">
    <property type="entry name" value="GLUCOKINASE REGULATORY PROTEIN"/>
    <property type="match status" value="1"/>
</dbReference>
<dbReference type="GO" id="GO:0009750">
    <property type="term" value="P:response to fructose"/>
    <property type="evidence" value="ECO:0007669"/>
    <property type="project" value="TreeGrafter"/>
</dbReference>
<dbReference type="GO" id="GO:1901135">
    <property type="term" value="P:carbohydrate derivative metabolic process"/>
    <property type="evidence" value="ECO:0007669"/>
    <property type="project" value="InterPro"/>
</dbReference>
<dbReference type="NCBIfam" id="NF003915">
    <property type="entry name" value="PRK05441.1"/>
    <property type="match status" value="1"/>
</dbReference>
<dbReference type="AlphaFoldDB" id="A0A975T107"/>
<proteinExistence type="predicted"/>
<dbReference type="Pfam" id="PF22645">
    <property type="entry name" value="GKRP_SIS_N"/>
    <property type="match status" value="1"/>
</dbReference>
<dbReference type="InterPro" id="IPR001347">
    <property type="entry name" value="SIS_dom"/>
</dbReference>
<organism evidence="2 3">
    <name type="scientific">Nocardioides panacis</name>
    <dbReference type="NCBI Taxonomy" id="2849501"/>
    <lineage>
        <taxon>Bacteria</taxon>
        <taxon>Bacillati</taxon>
        <taxon>Actinomycetota</taxon>
        <taxon>Actinomycetes</taxon>
        <taxon>Propionibacteriales</taxon>
        <taxon>Nocardioidaceae</taxon>
        <taxon>Nocardioides</taxon>
    </lineage>
</organism>
<dbReference type="EC" id="4.2.1.126" evidence="2"/>